<dbReference type="PANTHER" id="PTHR14614">
    <property type="entry name" value="HEPATOCELLULAR CARCINOMA-ASSOCIATED ANTIGEN"/>
    <property type="match status" value="1"/>
</dbReference>
<gene>
    <name evidence="1" type="primary">EFM6</name>
</gene>
<feature type="transmembrane region" description="Helical" evidence="2">
    <location>
        <begin position="83"/>
        <end position="104"/>
    </location>
</feature>
<feature type="binding site" evidence="1">
    <location>
        <position position="112"/>
    </location>
    <ligand>
        <name>S-adenosyl-L-methionine</name>
        <dbReference type="ChEBI" id="CHEBI:59789"/>
    </ligand>
</feature>
<dbReference type="GO" id="GO:0016279">
    <property type="term" value="F:protein-lysine N-methyltransferase activity"/>
    <property type="evidence" value="ECO:0007669"/>
    <property type="project" value="UniProtKB-UniRule"/>
</dbReference>
<keyword evidence="1 3" id="KW-0808">Transferase</keyword>
<dbReference type="AlphaFoldDB" id="A0A1W5DBU2"/>
<sequence>MTSPNHSSNDEEANPLTVGEEFVQSPNHLAPTTSSIDLDGLLNPPLQLQQDLKEGCGGQLWPAGVVLAKYLLRKKRDDLKEKTILELGAGGGLVGLAIALSIPLTHPLHITDQSPMLPLMRQNILLNDLSPTVQAHILDWGTAISTAPPQPDILLAADCVYFEPAFPLLLETMQRLIGPATVCYFCFKKRRRADLGFVRRARKMFVVRGVEDDPDKGVWEREGLFLYEIRKRTA</sequence>
<dbReference type="SUPFAM" id="SSF53335">
    <property type="entry name" value="S-adenosyl-L-methionine-dependent methyltransferases"/>
    <property type="match status" value="1"/>
</dbReference>
<feature type="binding site" evidence="1">
    <location>
        <begin position="88"/>
        <end position="90"/>
    </location>
    <ligand>
        <name>S-adenosyl-L-methionine</name>
        <dbReference type="ChEBI" id="CHEBI:59789"/>
    </ligand>
</feature>
<keyword evidence="2" id="KW-0812">Transmembrane</keyword>
<evidence type="ECO:0000313" key="3">
    <source>
        <dbReference type="EMBL" id="SLM40607.1"/>
    </source>
</evidence>
<comment type="function">
    <text evidence="1">S-adenosyl-L-methionine-dependent protein-lysine N-methyltransferase that methylates elongation factor 1-alpha.</text>
</comment>
<name>A0A1W5DBU2_9LECA</name>
<comment type="similarity">
    <text evidence="1">Belongs to the class I-like SAM-binding methyltransferase superfamily. METTL21 family. EFM6 subfamily.</text>
</comment>
<feature type="binding site" evidence="1">
    <location>
        <position position="61"/>
    </location>
    <ligand>
        <name>S-adenosyl-L-methionine</name>
        <dbReference type="ChEBI" id="CHEBI:59789"/>
    </ligand>
</feature>
<evidence type="ECO:0000256" key="2">
    <source>
        <dbReference type="SAM" id="Phobius"/>
    </source>
</evidence>
<dbReference type="Proteomes" id="UP000192927">
    <property type="component" value="Unassembled WGS sequence"/>
</dbReference>
<protein>
    <recommendedName>
        <fullName evidence="1">Protein-lysine N-methyltransferase EFM6</fullName>
        <ecNumber evidence="1">2.1.1.-</ecNumber>
    </recommendedName>
    <alternativeName>
        <fullName evidence="1">Elongation factor methyltransferase 6</fullName>
    </alternativeName>
</protein>
<dbReference type="Gene3D" id="3.40.50.150">
    <property type="entry name" value="Vaccinia Virus protein VP39"/>
    <property type="match status" value="1"/>
</dbReference>
<feature type="binding site" evidence="1">
    <location>
        <position position="157"/>
    </location>
    <ligand>
        <name>S-adenosyl-L-methionine</name>
        <dbReference type="ChEBI" id="CHEBI:59789"/>
    </ligand>
</feature>
<dbReference type="EMBL" id="FWEW01003740">
    <property type="protein sequence ID" value="SLM40607.1"/>
    <property type="molecule type" value="Genomic_DNA"/>
</dbReference>
<evidence type="ECO:0000256" key="1">
    <source>
        <dbReference type="HAMAP-Rule" id="MF_03198"/>
    </source>
</evidence>
<dbReference type="HAMAP" id="MF_03198">
    <property type="entry name" value="Methyltr_EFM6"/>
    <property type="match status" value="1"/>
</dbReference>
<dbReference type="EC" id="2.1.1.-" evidence="1"/>
<dbReference type="Pfam" id="PF10294">
    <property type="entry name" value="Methyltransf_16"/>
    <property type="match status" value="1"/>
</dbReference>
<dbReference type="GO" id="GO:0032259">
    <property type="term" value="P:methylation"/>
    <property type="evidence" value="ECO:0007669"/>
    <property type="project" value="UniProtKB-KW"/>
</dbReference>
<feature type="binding site" evidence="1">
    <location>
        <position position="140"/>
    </location>
    <ligand>
        <name>S-adenosyl-L-methionine</name>
        <dbReference type="ChEBI" id="CHEBI:59789"/>
    </ligand>
</feature>
<reference evidence="4" key="1">
    <citation type="submission" date="2017-03" db="EMBL/GenBank/DDBJ databases">
        <authorList>
            <person name="Sharma R."/>
            <person name="Thines M."/>
        </authorList>
    </citation>
    <scope>NUCLEOTIDE SEQUENCE [LARGE SCALE GENOMIC DNA]</scope>
</reference>
<comment type="subcellular location">
    <subcellularLocation>
        <location evidence="1">Cytoplasm</location>
    </subcellularLocation>
</comment>
<dbReference type="InterPro" id="IPR033684">
    <property type="entry name" value="EFM6"/>
</dbReference>
<dbReference type="PANTHER" id="PTHR14614:SF152">
    <property type="entry name" value="PROTEIN-LYSINE N-METHYLTRANSFERASE EFM6"/>
    <property type="match status" value="1"/>
</dbReference>
<dbReference type="InterPro" id="IPR029063">
    <property type="entry name" value="SAM-dependent_MTases_sf"/>
</dbReference>
<keyword evidence="2" id="KW-1133">Transmembrane helix</keyword>
<dbReference type="GO" id="GO:0005829">
    <property type="term" value="C:cytosol"/>
    <property type="evidence" value="ECO:0007669"/>
    <property type="project" value="TreeGrafter"/>
</dbReference>
<accession>A0A1W5DBU2</accession>
<organism evidence="3 4">
    <name type="scientific">Lasallia pustulata</name>
    <dbReference type="NCBI Taxonomy" id="136370"/>
    <lineage>
        <taxon>Eukaryota</taxon>
        <taxon>Fungi</taxon>
        <taxon>Dikarya</taxon>
        <taxon>Ascomycota</taxon>
        <taxon>Pezizomycotina</taxon>
        <taxon>Lecanoromycetes</taxon>
        <taxon>OSLEUM clade</taxon>
        <taxon>Umbilicariomycetidae</taxon>
        <taxon>Umbilicariales</taxon>
        <taxon>Umbilicariaceae</taxon>
        <taxon>Lasallia</taxon>
    </lineage>
</organism>
<keyword evidence="2" id="KW-0472">Membrane</keyword>
<proteinExistence type="inferred from homology"/>
<dbReference type="InterPro" id="IPR019410">
    <property type="entry name" value="Methyltransf_16"/>
</dbReference>
<keyword evidence="1" id="KW-0963">Cytoplasm</keyword>
<keyword evidence="1" id="KW-0949">S-adenosyl-L-methionine</keyword>
<keyword evidence="1 3" id="KW-0489">Methyltransferase</keyword>
<evidence type="ECO:0000313" key="4">
    <source>
        <dbReference type="Proteomes" id="UP000192927"/>
    </source>
</evidence>
<keyword evidence="4" id="KW-1185">Reference proteome</keyword>